<gene>
    <name evidence="1" type="ORF">SsS58_01659</name>
</gene>
<dbReference type="Proteomes" id="UP000067448">
    <property type="component" value="Unassembled WGS sequence"/>
</dbReference>
<name>A0A117ECR4_STRSC</name>
<dbReference type="OrthoDB" id="4144896at2"/>
<evidence type="ECO:0000313" key="1">
    <source>
        <dbReference type="EMBL" id="GAQ61310.1"/>
    </source>
</evidence>
<reference evidence="2" key="1">
    <citation type="submission" date="2015-11" db="EMBL/GenBank/DDBJ databases">
        <authorList>
            <consortium name="Cross-ministerial Strategic Innovation Promotion Program (SIP) consortium"/>
            <person name="Tomihama T."/>
            <person name="Ikenaga M."/>
            <person name="Sakai M."/>
            <person name="Okubo T."/>
            <person name="Ikeda S."/>
        </authorList>
    </citation>
    <scope>NUCLEOTIDE SEQUENCE [LARGE SCALE GENOMIC DNA]</scope>
    <source>
        <strain evidence="2">S58</strain>
    </source>
</reference>
<comment type="caution">
    <text evidence="1">The sequence shown here is derived from an EMBL/GenBank/DDBJ whole genome shotgun (WGS) entry which is preliminary data.</text>
</comment>
<evidence type="ECO:0000313" key="2">
    <source>
        <dbReference type="Proteomes" id="UP000067448"/>
    </source>
</evidence>
<organism evidence="1 2">
    <name type="scientific">Streptomyces scabiei</name>
    <dbReference type="NCBI Taxonomy" id="1930"/>
    <lineage>
        <taxon>Bacteria</taxon>
        <taxon>Bacillati</taxon>
        <taxon>Actinomycetota</taxon>
        <taxon>Actinomycetes</taxon>
        <taxon>Kitasatosporales</taxon>
        <taxon>Streptomycetaceae</taxon>
        <taxon>Streptomyces</taxon>
    </lineage>
</organism>
<proteinExistence type="predicted"/>
<dbReference type="EMBL" id="BCMM01000005">
    <property type="protein sequence ID" value="GAQ61310.1"/>
    <property type="molecule type" value="Genomic_DNA"/>
</dbReference>
<dbReference type="AlphaFoldDB" id="A0A117ECR4"/>
<accession>A0A117ECR4</accession>
<evidence type="ECO:0008006" key="3">
    <source>
        <dbReference type="Google" id="ProtNLM"/>
    </source>
</evidence>
<dbReference type="RefSeq" id="WP_013000978.1">
    <property type="nucleotide sequence ID" value="NZ_BCMM01000005.1"/>
</dbReference>
<dbReference type="GeneID" id="24306438"/>
<protein>
    <recommendedName>
        <fullName evidence="3">Secondary metabolite protein</fullName>
    </recommendedName>
</protein>
<dbReference type="OMA" id="QIVIHEF"/>
<reference evidence="2" key="3">
    <citation type="submission" date="2016-02" db="EMBL/GenBank/DDBJ databases">
        <title>Draft genome of pathogenic Streptomyces sp. in Japan.</title>
        <authorList>
            <person name="Tomihama T."/>
            <person name="Ikenaga M."/>
            <person name="Sakai M."/>
            <person name="Okubo T."/>
            <person name="Ikeda S."/>
        </authorList>
    </citation>
    <scope>NUCLEOTIDE SEQUENCE [LARGE SCALE GENOMIC DNA]</scope>
    <source>
        <strain evidence="2">S58</strain>
    </source>
</reference>
<reference evidence="1 2" key="2">
    <citation type="journal article" date="2016" name="Genome Announc.">
        <title>Draft Genome Sequences of Streptomyces scabiei S58, Streptomyces turgidiscabies T45, and Streptomyces acidiscabies a10, the Pathogens of Potato Common Scab, Isolated in Japan.</title>
        <authorList>
            <person name="Tomihama T."/>
            <person name="Nishi Y."/>
            <person name="Sakai M."/>
            <person name="Ikenaga M."/>
            <person name="Okubo T."/>
            <person name="Ikeda S."/>
        </authorList>
    </citation>
    <scope>NUCLEOTIDE SEQUENCE [LARGE SCALE GENOMIC DNA]</scope>
    <source>
        <strain evidence="1 2">S58</strain>
    </source>
</reference>
<sequence>MFNRRYARKEAQLRRQCEEQLQGIEISDPYAVDEICRQLAVRRGRPLHLHELPDLGGVNAPCGLMISFDSGDHIFHVAATSERHRAQIVRHELAHLLLGHASENTSVVQSLLSVMPQGVDPSAVITALGRTSYDSETEYDAEMAASSLGELFEELAYSGREPGRPGAMTRLEEALVHPRRNRRS</sequence>